<dbReference type="Proteomes" id="UP000219338">
    <property type="component" value="Unassembled WGS sequence"/>
</dbReference>
<feature type="region of interest" description="Disordered" evidence="1">
    <location>
        <begin position="87"/>
        <end position="162"/>
    </location>
</feature>
<dbReference type="AlphaFoldDB" id="A0A284R5X7"/>
<reference evidence="3" key="1">
    <citation type="journal article" date="2017" name="Nat. Ecol. Evol.">
        <title>Genome expansion and lineage-specific genetic innovations in the forest pathogenic fungi Armillaria.</title>
        <authorList>
            <person name="Sipos G."/>
            <person name="Prasanna A.N."/>
            <person name="Walter M.C."/>
            <person name="O'Connor E."/>
            <person name="Balint B."/>
            <person name="Krizsan K."/>
            <person name="Kiss B."/>
            <person name="Hess J."/>
            <person name="Varga T."/>
            <person name="Slot J."/>
            <person name="Riley R."/>
            <person name="Boka B."/>
            <person name="Rigling D."/>
            <person name="Barry K."/>
            <person name="Lee J."/>
            <person name="Mihaltcheva S."/>
            <person name="LaButti K."/>
            <person name="Lipzen A."/>
            <person name="Waldron R."/>
            <person name="Moloney N.M."/>
            <person name="Sperisen C."/>
            <person name="Kredics L."/>
            <person name="Vagvoelgyi C."/>
            <person name="Patrignani A."/>
            <person name="Fitzpatrick D."/>
            <person name="Nagy I."/>
            <person name="Doyle S."/>
            <person name="Anderson J.B."/>
            <person name="Grigoriev I.V."/>
            <person name="Gueldener U."/>
            <person name="Muensterkoetter M."/>
            <person name="Nagy L.G."/>
        </authorList>
    </citation>
    <scope>NUCLEOTIDE SEQUENCE [LARGE SCALE GENOMIC DNA]</scope>
    <source>
        <strain evidence="3">C18/9</strain>
    </source>
</reference>
<dbReference type="InterPro" id="IPR004242">
    <property type="entry name" value="Transposase_21"/>
</dbReference>
<dbReference type="OMA" id="EDICHSE"/>
<evidence type="ECO:0000313" key="3">
    <source>
        <dbReference type="Proteomes" id="UP000219338"/>
    </source>
</evidence>
<name>A0A284R5X7_ARMOS</name>
<accession>A0A284R5X7</accession>
<sequence>MAPEYQGTHFCNCMRHCGGGKSVSAKTFGWHFSYRTAIPLMLEEQLHHAAQSQSQSQHPKGRSRVTKGARRVVKVLTKVKQTVKQRIWEKDTASGPSLEVNSAVVPTAGPSRAQAATSSDIDMDEQNSPGHPYTPQDDGSDDDGPDLGCMEDIHADNDDDTDIPSEAFSVPFTSIFDSIDSAEYTGIEDSDVKLSHICISMVFIQQIKDATLENSLLSSDAIERLRNPLQEVAQADCDLLLGFELFLSHSNASEDSYTKSCSAIKRRFPEADVLSYAQVKKCLASFTGVHSIVYDMCPKSCIAYTGPFSEYETCPHCQSPRYDPKKLASSDGQIKIPQQTFHTIPIGPQLQILCSHPETAKQMRYRVERTNEILEALKTGGRIIEDYDDVFHGAEYLRAVADGIIGPNDICLLFSIDGAQLYTMKLSDCWIYIWIILDLNPNIRYKKIHILPGGFIPGPNKPKNIDSFLFVGLHHLSTIQKEGLHMWDAIENMVITSRLFLLLGTADGPAMAYLNGWNGHNAMYGCRLLCGLRGRHKPNGSHYYPAISAPSDFPPNACKHSEPCDHPSISINNLPTFSQTKYNSDLHKVMTAKNNAQYKCIRQNTGISKPSIFSAITHILGVPSCFTADLMHLGALNLTDLFFGLFRGTMDCDKLDSKDLWDWAALIDDSVWKAHGKTVSDILPYLPGSFDCPPRNPAEKINSGYKAWEFLTYFYGYGPGVFHGILPKKYYKHLCLLISPIRILHQRCIRRSQLILAHEQLLQFIVDFENLYYQQKTSRIHFVRQSIHLLSHLAAETVRLGPLCCMTQWPMEQCIGEYGKEIRQPSRPYANLSQHGVISGQINALKALILELGGAHDQTVPQGCLDLCGGYVLLKKLDDVDHSVSDTEHEAIMHYQNKHTNTPYLERFNYPVRKWACLRLPVGQIVRSAWREELKSLSQIHMSRFVKIHDHIEKDSVDFAEVKYFFRMIIETQLHVVAMISKFSRPDFQLLKESSGTLWSCKYEGDLSLYVVPIACIHSTVAMVPVPQFDENGLQFLPTTTDQYFVVEKMGLDVAFIGGFEDSVMDDVDT</sequence>
<dbReference type="OrthoDB" id="2669721at2759"/>
<feature type="region of interest" description="Disordered" evidence="1">
    <location>
        <begin position="48"/>
        <end position="70"/>
    </location>
</feature>
<gene>
    <name evidence="2" type="ORF">ARMOST_07486</name>
</gene>
<proteinExistence type="predicted"/>
<organism evidence="2 3">
    <name type="scientific">Armillaria ostoyae</name>
    <name type="common">Armillaria root rot fungus</name>
    <dbReference type="NCBI Taxonomy" id="47428"/>
    <lineage>
        <taxon>Eukaryota</taxon>
        <taxon>Fungi</taxon>
        <taxon>Dikarya</taxon>
        <taxon>Basidiomycota</taxon>
        <taxon>Agaricomycotina</taxon>
        <taxon>Agaricomycetes</taxon>
        <taxon>Agaricomycetidae</taxon>
        <taxon>Agaricales</taxon>
        <taxon>Marasmiineae</taxon>
        <taxon>Physalacriaceae</taxon>
        <taxon>Armillaria</taxon>
    </lineage>
</organism>
<feature type="compositionally biased region" description="Basic residues" evidence="1">
    <location>
        <begin position="59"/>
        <end position="70"/>
    </location>
</feature>
<dbReference type="PANTHER" id="PTHR46579:SF1">
    <property type="entry name" value="F5_8 TYPE C DOMAIN-CONTAINING PROTEIN"/>
    <property type="match status" value="1"/>
</dbReference>
<evidence type="ECO:0000313" key="2">
    <source>
        <dbReference type="EMBL" id="SJL04126.1"/>
    </source>
</evidence>
<protein>
    <submittedName>
        <fullName evidence="2">Uncharacterized protein</fullName>
    </submittedName>
</protein>
<evidence type="ECO:0000256" key="1">
    <source>
        <dbReference type="SAM" id="MobiDB-lite"/>
    </source>
</evidence>
<dbReference type="PANTHER" id="PTHR46579">
    <property type="entry name" value="F5/8 TYPE C DOMAIN-CONTAINING PROTEIN-RELATED"/>
    <property type="match status" value="1"/>
</dbReference>
<keyword evidence="3" id="KW-1185">Reference proteome</keyword>
<feature type="compositionally biased region" description="Low complexity" evidence="1">
    <location>
        <begin position="48"/>
        <end position="58"/>
    </location>
</feature>
<dbReference type="Pfam" id="PF02992">
    <property type="entry name" value="Transposase_21"/>
    <property type="match status" value="1"/>
</dbReference>
<dbReference type="EMBL" id="FUEG01000004">
    <property type="protein sequence ID" value="SJL04126.1"/>
    <property type="molecule type" value="Genomic_DNA"/>
</dbReference>
<dbReference type="STRING" id="47428.A0A284R5X7"/>